<accession>A0A0A3ZDG0</accession>
<gene>
    <name evidence="3" type="ORF">NG99_01510</name>
</gene>
<organism evidence="3 4">
    <name type="scientific">Erwinia typographi</name>
    <dbReference type="NCBI Taxonomy" id="371042"/>
    <lineage>
        <taxon>Bacteria</taxon>
        <taxon>Pseudomonadati</taxon>
        <taxon>Pseudomonadota</taxon>
        <taxon>Gammaproteobacteria</taxon>
        <taxon>Enterobacterales</taxon>
        <taxon>Erwiniaceae</taxon>
        <taxon>Erwinia</taxon>
    </lineage>
</organism>
<name>A0A0A3ZDG0_9GAMM</name>
<dbReference type="EMBL" id="JRUQ01000006">
    <property type="protein sequence ID" value="KGT95844.1"/>
    <property type="molecule type" value="Genomic_DNA"/>
</dbReference>
<dbReference type="InterPro" id="IPR001296">
    <property type="entry name" value="Glyco_trans_1"/>
</dbReference>
<evidence type="ECO:0000313" key="4">
    <source>
        <dbReference type="Proteomes" id="UP000030351"/>
    </source>
</evidence>
<dbReference type="Pfam" id="PF00534">
    <property type="entry name" value="Glycos_transf_1"/>
    <property type="match status" value="1"/>
</dbReference>
<keyword evidence="1" id="KW-0808">Transferase</keyword>
<dbReference type="PANTHER" id="PTHR46401:SF2">
    <property type="entry name" value="GLYCOSYLTRANSFERASE WBBK-RELATED"/>
    <property type="match status" value="1"/>
</dbReference>
<reference evidence="3 4" key="1">
    <citation type="submission" date="2014-10" db="EMBL/GenBank/DDBJ databases">
        <title>Genome sequence of Erwinia typographi M043b.</title>
        <authorList>
            <person name="Chan K.-G."/>
            <person name="Tan W.-S."/>
        </authorList>
    </citation>
    <scope>NUCLEOTIDE SEQUENCE [LARGE SCALE GENOMIC DNA]</scope>
    <source>
        <strain evidence="3 4">M043b</strain>
    </source>
</reference>
<evidence type="ECO:0000256" key="1">
    <source>
        <dbReference type="ARBA" id="ARBA00022679"/>
    </source>
</evidence>
<feature type="domain" description="Glycosyl transferase family 1" evidence="2">
    <location>
        <begin position="194"/>
        <end position="355"/>
    </location>
</feature>
<dbReference type="GO" id="GO:0016757">
    <property type="term" value="F:glycosyltransferase activity"/>
    <property type="evidence" value="ECO:0007669"/>
    <property type="project" value="InterPro"/>
</dbReference>
<dbReference type="OrthoDB" id="6515232at2"/>
<protein>
    <recommendedName>
        <fullName evidence="2">Glycosyl transferase family 1 domain-containing protein</fullName>
    </recommendedName>
</protein>
<dbReference type="Gene3D" id="3.40.50.2000">
    <property type="entry name" value="Glycogen Phosphorylase B"/>
    <property type="match status" value="1"/>
</dbReference>
<evidence type="ECO:0000313" key="3">
    <source>
        <dbReference type="EMBL" id="KGT95844.1"/>
    </source>
</evidence>
<dbReference type="SUPFAM" id="SSF53756">
    <property type="entry name" value="UDP-Glycosyltransferase/glycogen phosphorylase"/>
    <property type="match status" value="1"/>
</dbReference>
<proteinExistence type="predicted"/>
<dbReference type="CDD" id="cd03809">
    <property type="entry name" value="GT4_MtfB-like"/>
    <property type="match status" value="1"/>
</dbReference>
<comment type="caution">
    <text evidence="3">The sequence shown here is derived from an EMBL/GenBank/DDBJ whole genome shotgun (WGS) entry which is preliminary data.</text>
</comment>
<evidence type="ECO:0000259" key="2">
    <source>
        <dbReference type="Pfam" id="PF00534"/>
    </source>
</evidence>
<sequence length="770" mass="87653">MIYINVTSTYTTKRRTGIQRVVINLGEHLSKDKRFCFVTYDYKLHAFLKIINFTSFSDAIYEGDCELLILKASKLTSDDSFFDIDAAWSDGIDRHVLYSNLKERGVKIINLHYDSVPIVNAAWSHANTVIRYTKFFHAKIAYSDFIFSISQFVKDEIDDFSQKFLGVPKPGAVIPLGPLPTVDESDVSNFATLEQKFEHLLNKPFFVAVGTLEPRKNYELLLKIYNDSGISQANLVMIGREGWNVDNLISDIKSSEKYNKSIFWLSDVNDEELAFLYSKCYAYITTSHYEGYGLPALESLSFGIPTIVSNGGALPEVVGDAAEVFDLAKPEQLANIMKRIIAEPDYRESLILKAKAYISPSWSDVAETIIDNIKKIEAHAGDYDFLSKAEQIVYISIDPIKFGLSLHSVVERMRFVNSVVLLTKKSLYDDFERILIDSGLKYNIITDEELLSEQEISVLDHQTRNTLLRQKLYQQDFISANFISSDDDYIAIKDIGSEFYQNGESHNCYYYSNNLESWLGSYPQKTSYDNGLIKTGILLKSFGYDTKAFSSHMPQIINKKLVNEIYNLYLTDARNHGVDEWSLYFNIAKFEMPDNFSVQKYQTLSWPGNATDWVSDVAQEGFSFQNYYDSSEHGISEIVAENSDKIIAYRDEMEFMRSLELSDSSHPLLLGISSDRLAFNRTEFVVKAGRQSLRRILVIKKTSDTIGKIYVKISPADEAVDENYLTIVDAEHSNWFPLNPPNNAGNYFIECSCEHNGVNLVSKAKLTVIQ</sequence>
<dbReference type="PANTHER" id="PTHR46401">
    <property type="entry name" value="GLYCOSYLTRANSFERASE WBBK-RELATED"/>
    <property type="match status" value="1"/>
</dbReference>
<keyword evidence="4" id="KW-1185">Reference proteome</keyword>
<dbReference type="AlphaFoldDB" id="A0A0A3ZDG0"/>
<dbReference type="Proteomes" id="UP000030351">
    <property type="component" value="Unassembled WGS sequence"/>
</dbReference>
<dbReference type="STRING" id="371042.NG99_01510"/>
<dbReference type="eggNOG" id="COG0438">
    <property type="taxonomic scope" value="Bacteria"/>
</dbReference>
<dbReference type="RefSeq" id="WP_034887661.1">
    <property type="nucleotide sequence ID" value="NZ_JRUQ01000006.1"/>
</dbReference>